<dbReference type="Pfam" id="PF00150">
    <property type="entry name" value="Cellulase"/>
    <property type="match status" value="1"/>
</dbReference>
<keyword evidence="1 3" id="KW-0378">Hydrolase</keyword>
<dbReference type="InterPro" id="IPR001547">
    <property type="entry name" value="Glyco_hydro_5"/>
</dbReference>
<dbReference type="AlphaFoldDB" id="A0A2S7IIB5"/>
<sequence length="316" mass="36319">MLWLGLSIPLFSQTPVQKHGALRVEGNQIVDKNGQPPQLRGISFSWSVWGGRKYYNTDVVDHLCKDFQTTLLRASMAVQPDSGYLQQPEAQMALITRVVDQAIKNGVYILIDWHDHNAEQHLQESKAFFRAMAQRYAGNPQVIYEIWNEPERQTWPVIKAYSEEVIREIRTYDPKNLIIVGSPHWDQDVDVAAADPIKGQTNLAYSFHFYASEPYHQDGLRAKAEKAMQLGLPLMVTEWGVGESSGDGKFDREQNRIWLNWMEKHRLSWVNWNITDKKETTALLQPGAPTNGKWTREHLTPAGLYIKNELIQLQTH</sequence>
<comment type="similarity">
    <text evidence="3">Belongs to the glycosyl hydrolase 5 (cellulase A) family.</text>
</comment>
<feature type="domain" description="Glycoside hydrolase family 5" evidence="4">
    <location>
        <begin position="30"/>
        <end position="277"/>
    </location>
</feature>
<dbReference type="GO" id="GO:0004553">
    <property type="term" value="F:hydrolase activity, hydrolyzing O-glycosyl compounds"/>
    <property type="evidence" value="ECO:0007669"/>
    <property type="project" value="InterPro"/>
</dbReference>
<comment type="caution">
    <text evidence="5">The sequence shown here is derived from an EMBL/GenBank/DDBJ whole genome shotgun (WGS) entry which is preliminary data.</text>
</comment>
<dbReference type="OrthoDB" id="154460at2"/>
<evidence type="ECO:0000256" key="1">
    <source>
        <dbReference type="ARBA" id="ARBA00022801"/>
    </source>
</evidence>
<dbReference type="GO" id="GO:0000272">
    <property type="term" value="P:polysaccharide catabolic process"/>
    <property type="evidence" value="ECO:0007669"/>
    <property type="project" value="InterPro"/>
</dbReference>
<evidence type="ECO:0000256" key="3">
    <source>
        <dbReference type="RuleBase" id="RU361153"/>
    </source>
</evidence>
<dbReference type="Gene3D" id="3.20.20.80">
    <property type="entry name" value="Glycosidases"/>
    <property type="match status" value="1"/>
</dbReference>
<organism evidence="5 6">
    <name type="scientific">Siphonobacter curvatus</name>
    <dbReference type="NCBI Taxonomy" id="2094562"/>
    <lineage>
        <taxon>Bacteria</taxon>
        <taxon>Pseudomonadati</taxon>
        <taxon>Bacteroidota</taxon>
        <taxon>Cytophagia</taxon>
        <taxon>Cytophagales</taxon>
        <taxon>Cytophagaceae</taxon>
        <taxon>Siphonobacter</taxon>
    </lineage>
</organism>
<dbReference type="PANTHER" id="PTHR34142:SF1">
    <property type="entry name" value="GLYCOSIDE HYDROLASE FAMILY 5 DOMAIN-CONTAINING PROTEIN"/>
    <property type="match status" value="1"/>
</dbReference>
<evidence type="ECO:0000259" key="4">
    <source>
        <dbReference type="Pfam" id="PF00150"/>
    </source>
</evidence>
<evidence type="ECO:0000256" key="2">
    <source>
        <dbReference type="ARBA" id="ARBA00023295"/>
    </source>
</evidence>
<dbReference type="SUPFAM" id="SSF51445">
    <property type="entry name" value="(Trans)glycosidases"/>
    <property type="match status" value="1"/>
</dbReference>
<accession>A0A2S7IIB5</accession>
<dbReference type="EMBL" id="PTRA01000004">
    <property type="protein sequence ID" value="PQA55734.1"/>
    <property type="molecule type" value="Genomic_DNA"/>
</dbReference>
<name>A0A2S7IIB5_9BACT</name>
<dbReference type="InterPro" id="IPR017853">
    <property type="entry name" value="GH"/>
</dbReference>
<evidence type="ECO:0000313" key="6">
    <source>
        <dbReference type="Proteomes" id="UP000239590"/>
    </source>
</evidence>
<keyword evidence="6" id="KW-1185">Reference proteome</keyword>
<dbReference type="PANTHER" id="PTHR34142">
    <property type="entry name" value="ENDO-BETA-1,4-GLUCANASE A"/>
    <property type="match status" value="1"/>
</dbReference>
<dbReference type="Proteomes" id="UP000239590">
    <property type="component" value="Unassembled WGS sequence"/>
</dbReference>
<reference evidence="6" key="1">
    <citation type="submission" date="2018-02" db="EMBL/GenBank/DDBJ databases">
        <title>Genome sequencing of Solimonas sp. HR-BB.</title>
        <authorList>
            <person name="Lee Y."/>
            <person name="Jeon C.O."/>
        </authorList>
    </citation>
    <scope>NUCLEOTIDE SEQUENCE [LARGE SCALE GENOMIC DNA]</scope>
    <source>
        <strain evidence="6">HR-U</strain>
    </source>
</reference>
<gene>
    <name evidence="5" type="ORF">C5O19_19585</name>
</gene>
<keyword evidence="2 3" id="KW-0326">Glycosidase</keyword>
<protein>
    <submittedName>
        <fullName evidence="5">Glycosyl hydrolase family 5</fullName>
    </submittedName>
</protein>
<proteinExistence type="inferred from homology"/>
<evidence type="ECO:0000313" key="5">
    <source>
        <dbReference type="EMBL" id="PQA55734.1"/>
    </source>
</evidence>